<evidence type="ECO:0000256" key="1">
    <source>
        <dbReference type="SAM" id="Phobius"/>
    </source>
</evidence>
<dbReference type="EMBL" id="OZ034821">
    <property type="protein sequence ID" value="CAL1405131.1"/>
    <property type="molecule type" value="Genomic_DNA"/>
</dbReference>
<keyword evidence="1" id="KW-1133">Transmembrane helix</keyword>
<name>A0AAV2G391_9ROSI</name>
<keyword evidence="3" id="KW-1185">Reference proteome</keyword>
<feature type="transmembrane region" description="Helical" evidence="1">
    <location>
        <begin position="54"/>
        <end position="76"/>
    </location>
</feature>
<accession>A0AAV2G391</accession>
<proteinExistence type="predicted"/>
<sequence length="102" mass="10810">MATGSIVSGSDDRAEELLREVGTGTGTETGDGELGVAMLTWDDDDAEVKPGREVLTAAGSGAALLQFLILFFIFFIKQNGLKGKTERPARAVNRLGRLPTTL</sequence>
<dbReference type="AlphaFoldDB" id="A0AAV2G391"/>
<dbReference type="Proteomes" id="UP001497516">
    <property type="component" value="Chromosome 8"/>
</dbReference>
<keyword evidence="1" id="KW-0472">Membrane</keyword>
<keyword evidence="1" id="KW-0812">Transmembrane</keyword>
<reference evidence="2 3" key="1">
    <citation type="submission" date="2024-04" db="EMBL/GenBank/DDBJ databases">
        <authorList>
            <person name="Fracassetti M."/>
        </authorList>
    </citation>
    <scope>NUCLEOTIDE SEQUENCE [LARGE SCALE GENOMIC DNA]</scope>
</reference>
<evidence type="ECO:0000313" key="2">
    <source>
        <dbReference type="EMBL" id="CAL1405131.1"/>
    </source>
</evidence>
<evidence type="ECO:0000313" key="3">
    <source>
        <dbReference type="Proteomes" id="UP001497516"/>
    </source>
</evidence>
<organism evidence="2 3">
    <name type="scientific">Linum trigynum</name>
    <dbReference type="NCBI Taxonomy" id="586398"/>
    <lineage>
        <taxon>Eukaryota</taxon>
        <taxon>Viridiplantae</taxon>
        <taxon>Streptophyta</taxon>
        <taxon>Embryophyta</taxon>
        <taxon>Tracheophyta</taxon>
        <taxon>Spermatophyta</taxon>
        <taxon>Magnoliopsida</taxon>
        <taxon>eudicotyledons</taxon>
        <taxon>Gunneridae</taxon>
        <taxon>Pentapetalae</taxon>
        <taxon>rosids</taxon>
        <taxon>fabids</taxon>
        <taxon>Malpighiales</taxon>
        <taxon>Linaceae</taxon>
        <taxon>Linum</taxon>
    </lineage>
</organism>
<protein>
    <submittedName>
        <fullName evidence="2">Uncharacterized protein</fullName>
    </submittedName>
</protein>
<gene>
    <name evidence="2" type="ORF">LTRI10_LOCUS44937</name>
</gene>